<reference evidence="7" key="1">
    <citation type="journal article" date="2020" name="Stud. Mycol.">
        <title>101 Dothideomycetes genomes: a test case for predicting lifestyles and emergence of pathogens.</title>
        <authorList>
            <person name="Haridas S."/>
            <person name="Albert R."/>
            <person name="Binder M."/>
            <person name="Bloem J."/>
            <person name="Labutti K."/>
            <person name="Salamov A."/>
            <person name="Andreopoulos B."/>
            <person name="Baker S."/>
            <person name="Barry K."/>
            <person name="Bills G."/>
            <person name="Bluhm B."/>
            <person name="Cannon C."/>
            <person name="Castanera R."/>
            <person name="Culley D."/>
            <person name="Daum C."/>
            <person name="Ezra D."/>
            <person name="Gonzalez J."/>
            <person name="Henrissat B."/>
            <person name="Kuo A."/>
            <person name="Liang C."/>
            <person name="Lipzen A."/>
            <person name="Lutzoni F."/>
            <person name="Magnuson J."/>
            <person name="Mondo S."/>
            <person name="Nolan M."/>
            <person name="Ohm R."/>
            <person name="Pangilinan J."/>
            <person name="Park H.-J."/>
            <person name="Ramirez L."/>
            <person name="Alfaro M."/>
            <person name="Sun H."/>
            <person name="Tritt A."/>
            <person name="Yoshinaga Y."/>
            <person name="Zwiers L.-H."/>
            <person name="Turgeon B."/>
            <person name="Goodwin S."/>
            <person name="Spatafora J."/>
            <person name="Crous P."/>
            <person name="Grigoriev I."/>
        </authorList>
    </citation>
    <scope>NUCLEOTIDE SEQUENCE</scope>
    <source>
        <strain evidence="7">CBS 115976</strain>
    </source>
</reference>
<sequence length="448" mass="49697">MALPDEELGISYLIVGAGVFGVSTAFHLKRSKPWATVVLVDRYLYPNPSAASFDLNKIIRADYHDIFYMKLALQAMEAWNSDPLYKPFYHETGILFAENVGKGAVFLDNYRRLGQETQAESLDVDEVRQRFPCFQHANWTGVTRAYYNPRSGWGEAVPALGALLQAAIDIGVVYEPTTVAKVCLETAALTGQLLPRCVGIETAEGRVLRADHVILCTGAATAKLLADSAPNDPTLHVGDRLVAAAALSCKVRVDPEKWPLYRDAPVFANLMSHTSGEAIPLTPEGGFIKVNHELSFTHMIYHSASNTHFSSPPDSVKHSCWAEDVPQVLKEEAMKVLRGTYGPYMEDFQPESYRMCWDVVTKNQGWIISPHDACENLYVAAGGSFHAWKFLPILGEYVVAMLDGTLDEESVNRWSWYSIADSAGACESYAPRRDLKDILQTEKVKARV</sequence>
<proteinExistence type="inferred from homology"/>
<evidence type="ECO:0000256" key="3">
    <source>
        <dbReference type="ARBA" id="ARBA00022630"/>
    </source>
</evidence>
<organism evidence="7 8">
    <name type="scientific">Microthyrium microscopicum</name>
    <dbReference type="NCBI Taxonomy" id="703497"/>
    <lineage>
        <taxon>Eukaryota</taxon>
        <taxon>Fungi</taxon>
        <taxon>Dikarya</taxon>
        <taxon>Ascomycota</taxon>
        <taxon>Pezizomycotina</taxon>
        <taxon>Dothideomycetes</taxon>
        <taxon>Dothideomycetes incertae sedis</taxon>
        <taxon>Microthyriales</taxon>
        <taxon>Microthyriaceae</taxon>
        <taxon>Microthyrium</taxon>
    </lineage>
</organism>
<keyword evidence="8" id="KW-1185">Reference proteome</keyword>
<evidence type="ECO:0000313" key="7">
    <source>
        <dbReference type="EMBL" id="KAF2663145.1"/>
    </source>
</evidence>
<feature type="domain" description="FAD dependent oxidoreductase" evidence="6">
    <location>
        <begin position="12"/>
        <end position="400"/>
    </location>
</feature>
<keyword evidence="3" id="KW-0285">Flavoprotein</keyword>
<evidence type="ECO:0000256" key="2">
    <source>
        <dbReference type="ARBA" id="ARBA00010989"/>
    </source>
</evidence>
<dbReference type="PANTHER" id="PTHR10961:SF37">
    <property type="entry name" value="FAD DEPENDENT OXIDOREDUCTASE DOMAIN-CONTAINING PROTEIN"/>
    <property type="match status" value="1"/>
</dbReference>
<dbReference type="EMBL" id="MU004247">
    <property type="protein sequence ID" value="KAF2663145.1"/>
    <property type="molecule type" value="Genomic_DNA"/>
</dbReference>
<evidence type="ECO:0000256" key="4">
    <source>
        <dbReference type="ARBA" id="ARBA00022827"/>
    </source>
</evidence>
<keyword evidence="4" id="KW-0274">FAD</keyword>
<dbReference type="OrthoDB" id="2219495at2759"/>
<name>A0A6A6TSW7_9PEZI</name>
<dbReference type="InterPro" id="IPR045170">
    <property type="entry name" value="MTOX"/>
</dbReference>
<dbReference type="Gene3D" id="3.50.50.60">
    <property type="entry name" value="FAD/NAD(P)-binding domain"/>
    <property type="match status" value="1"/>
</dbReference>
<dbReference type="Pfam" id="PF01266">
    <property type="entry name" value="DAO"/>
    <property type="match status" value="1"/>
</dbReference>
<protein>
    <submittedName>
        <fullName evidence="7">Sarcosine oxidase</fullName>
    </submittedName>
</protein>
<gene>
    <name evidence="7" type="ORF">BT63DRAFT_419214</name>
</gene>
<evidence type="ECO:0000256" key="1">
    <source>
        <dbReference type="ARBA" id="ARBA00001974"/>
    </source>
</evidence>
<dbReference type="Proteomes" id="UP000799302">
    <property type="component" value="Unassembled WGS sequence"/>
</dbReference>
<dbReference type="SUPFAM" id="SSF51905">
    <property type="entry name" value="FAD/NAD(P)-binding domain"/>
    <property type="match status" value="1"/>
</dbReference>
<dbReference type="GO" id="GO:0051698">
    <property type="term" value="F:saccharopine oxidase activity"/>
    <property type="evidence" value="ECO:0007669"/>
    <property type="project" value="TreeGrafter"/>
</dbReference>
<dbReference type="Gene3D" id="3.30.9.10">
    <property type="entry name" value="D-Amino Acid Oxidase, subunit A, domain 2"/>
    <property type="match status" value="1"/>
</dbReference>
<evidence type="ECO:0000259" key="6">
    <source>
        <dbReference type="Pfam" id="PF01266"/>
    </source>
</evidence>
<evidence type="ECO:0000313" key="8">
    <source>
        <dbReference type="Proteomes" id="UP000799302"/>
    </source>
</evidence>
<dbReference type="GO" id="GO:0008115">
    <property type="term" value="F:sarcosine oxidase activity"/>
    <property type="evidence" value="ECO:0007669"/>
    <property type="project" value="TreeGrafter"/>
</dbReference>
<accession>A0A6A6TSW7</accession>
<dbReference type="InterPro" id="IPR006076">
    <property type="entry name" value="FAD-dep_OxRdtase"/>
</dbReference>
<keyword evidence="5" id="KW-0560">Oxidoreductase</keyword>
<comment type="similarity">
    <text evidence="2">Belongs to the MSOX/MTOX family.</text>
</comment>
<dbReference type="PANTHER" id="PTHR10961">
    <property type="entry name" value="PEROXISOMAL SARCOSINE OXIDASE"/>
    <property type="match status" value="1"/>
</dbReference>
<dbReference type="InterPro" id="IPR036188">
    <property type="entry name" value="FAD/NAD-bd_sf"/>
</dbReference>
<dbReference type="AlphaFoldDB" id="A0A6A6TSW7"/>
<dbReference type="GO" id="GO:0050660">
    <property type="term" value="F:flavin adenine dinucleotide binding"/>
    <property type="evidence" value="ECO:0007669"/>
    <property type="project" value="InterPro"/>
</dbReference>
<evidence type="ECO:0000256" key="5">
    <source>
        <dbReference type="ARBA" id="ARBA00023002"/>
    </source>
</evidence>
<comment type="cofactor">
    <cofactor evidence="1">
        <name>FAD</name>
        <dbReference type="ChEBI" id="CHEBI:57692"/>
    </cofactor>
</comment>